<comment type="caution">
    <text evidence="1">The sequence shown here is derived from an EMBL/GenBank/DDBJ whole genome shotgun (WGS) entry which is preliminary data.</text>
</comment>
<name>A0AA36JIW9_9DINO</name>
<dbReference type="EMBL" id="CAUJNA010003605">
    <property type="protein sequence ID" value="CAJ1405879.1"/>
    <property type="molecule type" value="Genomic_DNA"/>
</dbReference>
<protein>
    <submittedName>
        <fullName evidence="1">Uncharacterized protein</fullName>
    </submittedName>
</protein>
<gene>
    <name evidence="1" type="ORF">EVOR1521_LOCUS27984</name>
</gene>
<reference evidence="1" key="1">
    <citation type="submission" date="2023-08" db="EMBL/GenBank/DDBJ databases">
        <authorList>
            <person name="Chen Y."/>
            <person name="Shah S."/>
            <person name="Dougan E. K."/>
            <person name="Thang M."/>
            <person name="Chan C."/>
        </authorList>
    </citation>
    <scope>NUCLEOTIDE SEQUENCE</scope>
</reference>
<evidence type="ECO:0000313" key="2">
    <source>
        <dbReference type="Proteomes" id="UP001178507"/>
    </source>
</evidence>
<accession>A0AA36JIW9</accession>
<dbReference type="Proteomes" id="UP001178507">
    <property type="component" value="Unassembled WGS sequence"/>
</dbReference>
<dbReference type="InterPro" id="IPR029068">
    <property type="entry name" value="Glyas_Bleomycin-R_OHBP_Dase"/>
</dbReference>
<dbReference type="PANTHER" id="PTHR40280:SF1">
    <property type="entry name" value="VOC DOMAIN-CONTAINING PROTEIN"/>
    <property type="match status" value="1"/>
</dbReference>
<dbReference type="AlphaFoldDB" id="A0AA36JIW9"/>
<dbReference type="SUPFAM" id="SSF54593">
    <property type="entry name" value="Glyoxalase/Bleomycin resistance protein/Dihydroxybiphenyl dioxygenase"/>
    <property type="match status" value="1"/>
</dbReference>
<evidence type="ECO:0000313" key="1">
    <source>
        <dbReference type="EMBL" id="CAJ1405879.1"/>
    </source>
</evidence>
<organism evidence="1 2">
    <name type="scientific">Effrenium voratum</name>
    <dbReference type="NCBI Taxonomy" id="2562239"/>
    <lineage>
        <taxon>Eukaryota</taxon>
        <taxon>Sar</taxon>
        <taxon>Alveolata</taxon>
        <taxon>Dinophyceae</taxon>
        <taxon>Suessiales</taxon>
        <taxon>Symbiodiniaceae</taxon>
        <taxon>Effrenium</taxon>
    </lineage>
</organism>
<dbReference type="PANTHER" id="PTHR40280">
    <property type="entry name" value="BLR6907 PROTEIN"/>
    <property type="match status" value="1"/>
</dbReference>
<sequence length="337" mass="36462">MGIMASALHMMENVMGKVMQSLLMPKVAPDWFAGTRRLTEFPQAPAESLLLLGFVTLQVPDVEAAGKAAMRFFVKGLGAKEGPEVGGAKTVCLGASQLRLRPGGDAVWPGNFYLWVEDSRKALSSCEELDKSGGSCIQEVFHIKDQSAADAILLQDPVGNSFVVNQAPVGGMAKTMRSVLPGTDQVSNALAVVGITYPIAAGKAGSVVRFYSHFLDAAMSKNKQGYVLNFSLGKALHQTLTFVEEEEAPEPGPLEVCIYVVSMDHLKQAFEKCSEAGITDGSWEDAEKACEFSFSRCVEPASQETVLELRHLIRAPQHPEWPLPRDLPTRASFSESQ</sequence>
<proteinExistence type="predicted"/>
<keyword evidence="2" id="KW-1185">Reference proteome</keyword>